<evidence type="ECO:0000256" key="1">
    <source>
        <dbReference type="SAM" id="SignalP"/>
    </source>
</evidence>
<dbReference type="RefSeq" id="WP_219527735.1">
    <property type="nucleotide sequence ID" value="NZ_JAHKRM010000003.1"/>
</dbReference>
<keyword evidence="3" id="KW-1185">Reference proteome</keyword>
<name>A0ABW4GKT9_9ACTN</name>
<accession>A0ABW4GKT9</accession>
<reference evidence="3" key="1">
    <citation type="journal article" date="2019" name="Int. J. Syst. Evol. Microbiol.">
        <title>The Global Catalogue of Microorganisms (GCM) 10K type strain sequencing project: providing services to taxonomists for standard genome sequencing and annotation.</title>
        <authorList>
            <consortium name="The Broad Institute Genomics Platform"/>
            <consortium name="The Broad Institute Genome Sequencing Center for Infectious Disease"/>
            <person name="Wu L."/>
            <person name="Ma J."/>
        </authorList>
    </citation>
    <scope>NUCLEOTIDE SEQUENCE [LARGE SCALE GENOMIC DNA]</scope>
    <source>
        <strain evidence="3">CGMCC 1.15399</strain>
    </source>
</reference>
<feature type="signal peptide" evidence="1">
    <location>
        <begin position="1"/>
        <end position="28"/>
    </location>
</feature>
<evidence type="ECO:0000313" key="2">
    <source>
        <dbReference type="EMBL" id="MFD1542848.1"/>
    </source>
</evidence>
<proteinExistence type="predicted"/>
<dbReference type="EMBL" id="JBHUCM010000034">
    <property type="protein sequence ID" value="MFD1542848.1"/>
    <property type="molecule type" value="Genomic_DNA"/>
</dbReference>
<gene>
    <name evidence="2" type="ORF">ACFSJ0_37755</name>
</gene>
<dbReference type="Proteomes" id="UP001597097">
    <property type="component" value="Unassembled WGS sequence"/>
</dbReference>
<evidence type="ECO:0000313" key="3">
    <source>
        <dbReference type="Proteomes" id="UP001597097"/>
    </source>
</evidence>
<feature type="chain" id="PRO_5046400910" evidence="1">
    <location>
        <begin position="29"/>
        <end position="196"/>
    </location>
</feature>
<keyword evidence="1" id="KW-0732">Signal</keyword>
<comment type="caution">
    <text evidence="2">The sequence shown here is derived from an EMBL/GenBank/DDBJ whole genome shotgun (WGS) entry which is preliminary data.</text>
</comment>
<sequence length="196" mass="20859">MSKRNLAVAGLAVAAALLVAAAPASASAASATSAASHPLKLRNGLTLSLPSSWKVYGKGDWIHVVTGKCAKPKGAYFTPECDGFWVLGPAAVKVGHELNPYTPDRPFYSATDVEPCPLNHKWGQVLNGAAAKGLRQVGPGHKAYYRAWKGTCVTGTGKVRARFVQREWYLPKTGVLVVDAWNTPGLSGVLKHAVWR</sequence>
<organism evidence="2 3">
    <name type="scientific">Nonomuraea guangzhouensis</name>
    <dbReference type="NCBI Taxonomy" id="1291555"/>
    <lineage>
        <taxon>Bacteria</taxon>
        <taxon>Bacillati</taxon>
        <taxon>Actinomycetota</taxon>
        <taxon>Actinomycetes</taxon>
        <taxon>Streptosporangiales</taxon>
        <taxon>Streptosporangiaceae</taxon>
        <taxon>Nonomuraea</taxon>
    </lineage>
</organism>
<protein>
    <submittedName>
        <fullName evidence="2">Uncharacterized protein</fullName>
    </submittedName>
</protein>